<dbReference type="FunFam" id="1.20.1250.20:FF:000134">
    <property type="entry name" value="MFS sugar transporter protein"/>
    <property type="match status" value="1"/>
</dbReference>
<feature type="transmembrane region" description="Helical" evidence="9">
    <location>
        <begin position="155"/>
        <end position="180"/>
    </location>
</feature>
<dbReference type="Gene3D" id="1.20.1250.20">
    <property type="entry name" value="MFS general substrate transporter like domains"/>
    <property type="match status" value="1"/>
</dbReference>
<feature type="transmembrane region" description="Helical" evidence="9">
    <location>
        <begin position="441"/>
        <end position="462"/>
    </location>
</feature>
<reference evidence="11 12" key="1">
    <citation type="submission" date="2017-03" db="EMBL/GenBank/DDBJ databases">
        <title>Genomes of endolithic fungi from Antarctica.</title>
        <authorList>
            <person name="Coleine C."/>
            <person name="Masonjones S."/>
            <person name="Stajich J.E."/>
        </authorList>
    </citation>
    <scope>NUCLEOTIDE SEQUENCE [LARGE SCALE GENOMIC DNA]</scope>
    <source>
        <strain evidence="11 12">CCFEE 6314</strain>
    </source>
</reference>
<organism evidence="11 12">
    <name type="scientific">Exophiala mesophila</name>
    <name type="common">Black yeast-like fungus</name>
    <dbReference type="NCBI Taxonomy" id="212818"/>
    <lineage>
        <taxon>Eukaryota</taxon>
        <taxon>Fungi</taxon>
        <taxon>Dikarya</taxon>
        <taxon>Ascomycota</taxon>
        <taxon>Pezizomycotina</taxon>
        <taxon>Eurotiomycetes</taxon>
        <taxon>Chaetothyriomycetidae</taxon>
        <taxon>Chaetothyriales</taxon>
        <taxon>Herpotrichiellaceae</taxon>
        <taxon>Exophiala</taxon>
    </lineage>
</organism>
<sequence>MVLASKKEVGVLRKQKLNMYNVLVLVVLGLGSLTYGYTASIIGTTLGQPSFIRYMELDTRPNGTDLLSSMNGVFQTGGVIGTLLLPTVADKYGRKWACAVPAILAIISGAIMCGSVNVGMFIAFRLIAGAAAFMVLAAVPILMNEIVPSHLRGALVDVHAVMLVLGYTIQGWVGFGFFFWTTGGLNTWRPPVGIQIVWPTGLLIGLFFVPESPRWLVMKGRDSEAEAILKKLHANESDPEHEVAQAEFYQIQRQIAIDKTLGNTWMHIIKKPSYRKRAFLGMGVTGIIQLSGVLVINNYGPSLYAQLNFSPVKQLLYPAAWLTFALGMNVAAMPLVDRFPRPKFIAFGVAGCMVTLIVEAALVANFVPSDNTSALEAAVAMFFIFQVFYGICLDGTQFSYLGEIFPTHLRAKGVCLGVAMISFMNIIWLQAAPTAFQNIGWKFYLCFIIPGCIGAAVVWFYFPDTNGLPLEEIAAIFGDQDEVAIYQRDLEIDFATHTIKEHETDTKPGDSAHVETDPVPGNEK</sequence>
<evidence type="ECO:0000256" key="8">
    <source>
        <dbReference type="SAM" id="MobiDB-lite"/>
    </source>
</evidence>
<feature type="transmembrane region" description="Helical" evidence="9">
    <location>
        <begin position="97"/>
        <end position="117"/>
    </location>
</feature>
<evidence type="ECO:0000256" key="5">
    <source>
        <dbReference type="ARBA" id="ARBA00022989"/>
    </source>
</evidence>
<feature type="transmembrane region" description="Helical" evidence="9">
    <location>
        <begin position="413"/>
        <end position="429"/>
    </location>
</feature>
<evidence type="ECO:0000313" key="11">
    <source>
        <dbReference type="EMBL" id="RVX74629.1"/>
    </source>
</evidence>
<feature type="domain" description="Major facilitator superfamily (MFS) profile" evidence="10">
    <location>
        <begin position="24"/>
        <end position="466"/>
    </location>
</feature>
<evidence type="ECO:0000256" key="3">
    <source>
        <dbReference type="ARBA" id="ARBA00022448"/>
    </source>
</evidence>
<feature type="region of interest" description="Disordered" evidence="8">
    <location>
        <begin position="501"/>
        <end position="524"/>
    </location>
</feature>
<dbReference type="InterPro" id="IPR003663">
    <property type="entry name" value="Sugar/inositol_transpt"/>
</dbReference>
<feature type="transmembrane region" description="Helical" evidence="9">
    <location>
        <begin position="316"/>
        <end position="337"/>
    </location>
</feature>
<dbReference type="Pfam" id="PF00083">
    <property type="entry name" value="Sugar_tr"/>
    <property type="match status" value="1"/>
</dbReference>
<keyword evidence="4 9" id="KW-0812">Transmembrane</keyword>
<feature type="transmembrane region" description="Helical" evidence="9">
    <location>
        <begin position="373"/>
        <end position="392"/>
    </location>
</feature>
<evidence type="ECO:0000256" key="1">
    <source>
        <dbReference type="ARBA" id="ARBA00004141"/>
    </source>
</evidence>
<comment type="similarity">
    <text evidence="2 7">Belongs to the major facilitator superfamily. Sugar transporter (TC 2.A.1.1) family.</text>
</comment>
<dbReference type="OrthoDB" id="6612291at2759"/>
<comment type="subcellular location">
    <subcellularLocation>
        <location evidence="1">Membrane</location>
        <topology evidence="1">Multi-pass membrane protein</topology>
    </subcellularLocation>
</comment>
<evidence type="ECO:0000256" key="4">
    <source>
        <dbReference type="ARBA" id="ARBA00022692"/>
    </source>
</evidence>
<dbReference type="AlphaFoldDB" id="A0A438NFW8"/>
<evidence type="ECO:0000256" key="7">
    <source>
        <dbReference type="RuleBase" id="RU003346"/>
    </source>
</evidence>
<evidence type="ECO:0000256" key="2">
    <source>
        <dbReference type="ARBA" id="ARBA00010992"/>
    </source>
</evidence>
<dbReference type="GO" id="GO:0005351">
    <property type="term" value="F:carbohydrate:proton symporter activity"/>
    <property type="evidence" value="ECO:0007669"/>
    <property type="project" value="TreeGrafter"/>
</dbReference>
<dbReference type="VEuPathDB" id="FungiDB:PV10_06433"/>
<dbReference type="InterPro" id="IPR036259">
    <property type="entry name" value="MFS_trans_sf"/>
</dbReference>
<dbReference type="InterPro" id="IPR050360">
    <property type="entry name" value="MFS_Sugar_Transporters"/>
</dbReference>
<evidence type="ECO:0000256" key="6">
    <source>
        <dbReference type="ARBA" id="ARBA00023136"/>
    </source>
</evidence>
<feature type="transmembrane region" description="Helical" evidence="9">
    <location>
        <begin position="123"/>
        <end position="143"/>
    </location>
</feature>
<comment type="caution">
    <text evidence="11">The sequence shown here is derived from an EMBL/GenBank/DDBJ whole genome shotgun (WGS) entry which is preliminary data.</text>
</comment>
<keyword evidence="3 7" id="KW-0813">Transport</keyword>
<evidence type="ECO:0000256" key="9">
    <source>
        <dbReference type="SAM" id="Phobius"/>
    </source>
</evidence>
<feature type="transmembrane region" description="Helical" evidence="9">
    <location>
        <begin position="278"/>
        <end position="296"/>
    </location>
</feature>
<dbReference type="Proteomes" id="UP000288859">
    <property type="component" value="Unassembled WGS sequence"/>
</dbReference>
<gene>
    <name evidence="11" type="ORF">B0A52_01755</name>
</gene>
<dbReference type="PANTHER" id="PTHR48022:SF11">
    <property type="entry name" value="MONOSACCHARIDE TRANSPORTER (HXT8), PUTATIVE (AFU_ORTHOLOGUE AFUA_2G08120)-RELATED"/>
    <property type="match status" value="1"/>
</dbReference>
<feature type="transmembrane region" description="Helical" evidence="9">
    <location>
        <begin position="192"/>
        <end position="209"/>
    </location>
</feature>
<dbReference type="InterPro" id="IPR020846">
    <property type="entry name" value="MFS_dom"/>
</dbReference>
<proteinExistence type="inferred from homology"/>
<name>A0A438NFW8_EXOME</name>
<dbReference type="NCBIfam" id="TIGR00879">
    <property type="entry name" value="SP"/>
    <property type="match status" value="1"/>
</dbReference>
<feature type="transmembrane region" description="Helical" evidence="9">
    <location>
        <begin position="20"/>
        <end position="46"/>
    </location>
</feature>
<protein>
    <recommendedName>
        <fullName evidence="10">Major facilitator superfamily (MFS) profile domain-containing protein</fullName>
    </recommendedName>
</protein>
<evidence type="ECO:0000313" key="12">
    <source>
        <dbReference type="Proteomes" id="UP000288859"/>
    </source>
</evidence>
<dbReference type="InterPro" id="IPR005828">
    <property type="entry name" value="MFS_sugar_transport-like"/>
</dbReference>
<accession>A0A438NFW8</accession>
<dbReference type="SUPFAM" id="SSF103473">
    <property type="entry name" value="MFS general substrate transporter"/>
    <property type="match status" value="1"/>
</dbReference>
<feature type="transmembrane region" description="Helical" evidence="9">
    <location>
        <begin position="344"/>
        <end position="367"/>
    </location>
</feature>
<dbReference type="PROSITE" id="PS50850">
    <property type="entry name" value="MFS"/>
    <property type="match status" value="1"/>
</dbReference>
<feature type="transmembrane region" description="Helical" evidence="9">
    <location>
        <begin position="66"/>
        <end position="85"/>
    </location>
</feature>
<keyword evidence="5 9" id="KW-1133">Transmembrane helix</keyword>
<dbReference type="EMBL" id="NAJM01000004">
    <property type="protein sequence ID" value="RVX74629.1"/>
    <property type="molecule type" value="Genomic_DNA"/>
</dbReference>
<dbReference type="GO" id="GO:0016020">
    <property type="term" value="C:membrane"/>
    <property type="evidence" value="ECO:0007669"/>
    <property type="project" value="UniProtKB-SubCell"/>
</dbReference>
<evidence type="ECO:0000259" key="10">
    <source>
        <dbReference type="PROSITE" id="PS50850"/>
    </source>
</evidence>
<keyword evidence="6 9" id="KW-0472">Membrane</keyword>
<dbReference type="PANTHER" id="PTHR48022">
    <property type="entry name" value="PLASTIDIC GLUCOSE TRANSPORTER 4"/>
    <property type="match status" value="1"/>
</dbReference>